<feature type="transmembrane region" description="Helical" evidence="2">
    <location>
        <begin position="12"/>
        <end position="35"/>
    </location>
</feature>
<reference evidence="3" key="1">
    <citation type="submission" date="2023-03" db="EMBL/GenBank/DDBJ databases">
        <title>Actinoallomurus iriomotensis NBRC 103681.</title>
        <authorList>
            <person name="Ichikawa N."/>
            <person name="Sato H."/>
            <person name="Tonouchi N."/>
        </authorList>
    </citation>
    <scope>NUCLEOTIDE SEQUENCE</scope>
    <source>
        <strain evidence="3">NBRC 103681</strain>
    </source>
</reference>
<dbReference type="EMBL" id="BSTJ01000029">
    <property type="protein sequence ID" value="GLY82056.1"/>
    <property type="molecule type" value="Genomic_DNA"/>
</dbReference>
<feature type="transmembrane region" description="Helical" evidence="2">
    <location>
        <begin position="55"/>
        <end position="80"/>
    </location>
</feature>
<dbReference type="AlphaFoldDB" id="A0A9W6VXQ6"/>
<keyword evidence="2" id="KW-1133">Transmembrane helix</keyword>
<feature type="transmembrane region" description="Helical" evidence="2">
    <location>
        <begin position="117"/>
        <end position="135"/>
    </location>
</feature>
<accession>A0A9W6VXQ6</accession>
<feature type="transmembrane region" description="Helical" evidence="2">
    <location>
        <begin position="87"/>
        <end position="105"/>
    </location>
</feature>
<protein>
    <recommendedName>
        <fullName evidence="5">DUF2637 domain-containing protein</fullName>
    </recommendedName>
</protein>
<evidence type="ECO:0008006" key="5">
    <source>
        <dbReference type="Google" id="ProtNLM"/>
    </source>
</evidence>
<evidence type="ECO:0000256" key="2">
    <source>
        <dbReference type="SAM" id="Phobius"/>
    </source>
</evidence>
<name>A0A9W6VXQ6_9ACTN</name>
<comment type="caution">
    <text evidence="3">The sequence shown here is derived from an EMBL/GenBank/DDBJ whole genome shotgun (WGS) entry which is preliminary data.</text>
</comment>
<dbReference type="RefSeq" id="WP_285637406.1">
    <property type="nucleotide sequence ID" value="NZ_BSTJ01000029.1"/>
</dbReference>
<feature type="region of interest" description="Disordered" evidence="1">
    <location>
        <begin position="235"/>
        <end position="275"/>
    </location>
</feature>
<gene>
    <name evidence="3" type="ORF">Airi01_103230</name>
</gene>
<organism evidence="3 4">
    <name type="scientific">Actinoallomurus iriomotensis</name>
    <dbReference type="NCBI Taxonomy" id="478107"/>
    <lineage>
        <taxon>Bacteria</taxon>
        <taxon>Bacillati</taxon>
        <taxon>Actinomycetota</taxon>
        <taxon>Actinomycetes</taxon>
        <taxon>Streptosporangiales</taxon>
        <taxon>Thermomonosporaceae</taxon>
        <taxon>Actinoallomurus</taxon>
    </lineage>
</organism>
<evidence type="ECO:0000313" key="4">
    <source>
        <dbReference type="Proteomes" id="UP001165135"/>
    </source>
</evidence>
<proteinExistence type="predicted"/>
<dbReference type="Proteomes" id="UP001165135">
    <property type="component" value="Unassembled WGS sequence"/>
</dbReference>
<keyword evidence="2" id="KW-0812">Transmembrane</keyword>
<evidence type="ECO:0000256" key="1">
    <source>
        <dbReference type="SAM" id="MobiDB-lite"/>
    </source>
</evidence>
<evidence type="ECO:0000313" key="3">
    <source>
        <dbReference type="EMBL" id="GLY82056.1"/>
    </source>
</evidence>
<keyword evidence="2" id="KW-0472">Membrane</keyword>
<sequence length="344" mass="37953">MSEHKKENDRENLQRVLATAIGVMLTFVIVAPIVLSSQDLVKWAADPKGLNLPAYMAWVVFLALDLAAGTCVGMVTYSAWRGESGGMFHVLTWAFAFASAFANYRFNSTKSMKDAQWFFPAMSIMGPLLLDVTLARVRRWTRIDEGTQMSARPKFGMRWIPGVAFKETAKAWAAARRENIEKSTDAIAYVREVAVLEPMTDQDAIRYAWSALGTYDEYTARKWLTARNKIVSQSAMDEATEGKPRTPLAAPNTPPAITGGSPVSPKPALPAGPISDSDALAECKTKRDKIRHAFAVIGDYDVPKAVTWLAERGVSVDRADAYAVKNKALEEQNVTRLERKTGTN</sequence>